<dbReference type="Pfam" id="PF00847">
    <property type="entry name" value="AP2"/>
    <property type="match status" value="1"/>
</dbReference>
<dbReference type="GO" id="GO:0003700">
    <property type="term" value="F:DNA-binding transcription factor activity"/>
    <property type="evidence" value="ECO:0007669"/>
    <property type="project" value="InterPro"/>
</dbReference>
<sequence length="217" mass="22960">MDDARQHQPRPPHGAGGRVRLSDSDADECHRHLLHQTAHPLPSSAAAAPAPKSNRLAPKSNRPFRGVRRRPWGKYAAEIRDPGIAGKRRWLGTFDTAEEAAAVYDAAALRIRGHRAVTNFPSSPAAVAPKPALAAAVRPPPPAPPPAPEAETSSASTVVDAGAGGDDEVSGVPPWFGDGGPLELLDFGLPLAAPKRAQWEEEFGDLGDLDQIFDLPL</sequence>
<dbReference type="InterPro" id="IPR050913">
    <property type="entry name" value="AP2/ERF_ERF"/>
</dbReference>
<evidence type="ECO:0000256" key="5">
    <source>
        <dbReference type="ARBA" id="ARBA00023242"/>
    </source>
</evidence>
<dbReference type="InterPro" id="IPR016177">
    <property type="entry name" value="DNA-bd_dom_sf"/>
</dbReference>
<dbReference type="PROSITE" id="PS51032">
    <property type="entry name" value="AP2_ERF"/>
    <property type="match status" value="1"/>
</dbReference>
<dbReference type="PRINTS" id="PR00367">
    <property type="entry name" value="ETHRSPELEMNT"/>
</dbReference>
<dbReference type="ExpressionAtlas" id="A0A3L6F791">
    <property type="expression patterns" value="baseline"/>
</dbReference>
<keyword evidence="5" id="KW-0539">Nucleus</keyword>
<comment type="caution">
    <text evidence="8">The sequence shown here is derived from an EMBL/GenBank/DDBJ whole genome shotgun (WGS) entry which is preliminary data.</text>
</comment>
<feature type="compositionally biased region" description="Low complexity" evidence="6">
    <location>
        <begin position="38"/>
        <end position="51"/>
    </location>
</feature>
<evidence type="ECO:0000256" key="3">
    <source>
        <dbReference type="ARBA" id="ARBA00023125"/>
    </source>
</evidence>
<feature type="domain" description="AP2/ERF" evidence="7">
    <location>
        <begin position="63"/>
        <end position="121"/>
    </location>
</feature>
<dbReference type="PANTHER" id="PTHR31194:SF166">
    <property type="entry name" value="PATHOGENESIS-RELATED GENES TRANSCRIPTIONAL ACTIVATOR PTI6"/>
    <property type="match status" value="1"/>
</dbReference>
<gene>
    <name evidence="8" type="primary">ERF5_4</name>
    <name evidence="8" type="ORF">Zm00014a_039185</name>
</gene>
<evidence type="ECO:0000256" key="2">
    <source>
        <dbReference type="ARBA" id="ARBA00023015"/>
    </source>
</evidence>
<protein>
    <submittedName>
        <fullName evidence="8">Ethylene-responsive transcription factor 5</fullName>
    </submittedName>
</protein>
<dbReference type="Proteomes" id="UP000251960">
    <property type="component" value="Chromosome 4"/>
</dbReference>
<feature type="compositionally biased region" description="Pro residues" evidence="6">
    <location>
        <begin position="138"/>
        <end position="148"/>
    </location>
</feature>
<evidence type="ECO:0000256" key="4">
    <source>
        <dbReference type="ARBA" id="ARBA00023163"/>
    </source>
</evidence>
<accession>A0A3L6F791</accession>
<reference evidence="8" key="1">
    <citation type="journal article" date="2018" name="Nat. Genet.">
        <title>Extensive intraspecific gene order and gene structural variations between Mo17 and other maize genomes.</title>
        <authorList>
            <person name="Sun S."/>
            <person name="Zhou Y."/>
            <person name="Chen J."/>
            <person name="Shi J."/>
            <person name="Zhao H."/>
            <person name="Zhao H."/>
            <person name="Song W."/>
            <person name="Zhang M."/>
            <person name="Cui Y."/>
            <person name="Dong X."/>
            <person name="Liu H."/>
            <person name="Ma X."/>
            <person name="Jiao Y."/>
            <person name="Wang B."/>
            <person name="Wei X."/>
            <person name="Stein J.C."/>
            <person name="Glaubitz J.C."/>
            <person name="Lu F."/>
            <person name="Yu G."/>
            <person name="Liang C."/>
            <person name="Fengler K."/>
            <person name="Li B."/>
            <person name="Rafalski A."/>
            <person name="Schnable P.S."/>
            <person name="Ware D.H."/>
            <person name="Buckler E.S."/>
            <person name="Lai J."/>
        </authorList>
    </citation>
    <scope>NUCLEOTIDE SEQUENCE [LARGE SCALE GENOMIC DNA]</scope>
    <source>
        <tissue evidence="8">Seedling</tissue>
    </source>
</reference>
<dbReference type="Gene3D" id="3.30.730.10">
    <property type="entry name" value="AP2/ERF domain"/>
    <property type="match status" value="1"/>
</dbReference>
<keyword evidence="3" id="KW-0238">DNA-binding</keyword>
<dbReference type="GO" id="GO:0005634">
    <property type="term" value="C:nucleus"/>
    <property type="evidence" value="ECO:0007669"/>
    <property type="project" value="UniProtKB-SubCell"/>
</dbReference>
<dbReference type="InterPro" id="IPR001471">
    <property type="entry name" value="AP2/ERF_dom"/>
</dbReference>
<dbReference type="FunFam" id="3.30.730.10:FF:000001">
    <property type="entry name" value="Ethylene-responsive transcription factor 2"/>
    <property type="match status" value="1"/>
</dbReference>
<keyword evidence="4" id="KW-0804">Transcription</keyword>
<dbReference type="SUPFAM" id="SSF54171">
    <property type="entry name" value="DNA-binding domain"/>
    <property type="match status" value="1"/>
</dbReference>
<evidence type="ECO:0000256" key="1">
    <source>
        <dbReference type="ARBA" id="ARBA00004123"/>
    </source>
</evidence>
<dbReference type="AlphaFoldDB" id="A0A3L6F791"/>
<evidence type="ECO:0000313" key="8">
    <source>
        <dbReference type="EMBL" id="PWZ28959.1"/>
    </source>
</evidence>
<feature type="compositionally biased region" description="Basic and acidic residues" evidence="6">
    <location>
        <begin position="20"/>
        <end position="31"/>
    </location>
</feature>
<feature type="region of interest" description="Disordered" evidence="6">
    <location>
        <begin position="1"/>
        <end position="69"/>
    </location>
</feature>
<dbReference type="GO" id="GO:0003677">
    <property type="term" value="F:DNA binding"/>
    <property type="evidence" value="ECO:0007669"/>
    <property type="project" value="UniProtKB-KW"/>
</dbReference>
<comment type="subcellular location">
    <subcellularLocation>
        <location evidence="1">Nucleus</location>
    </subcellularLocation>
</comment>
<feature type="region of interest" description="Disordered" evidence="6">
    <location>
        <begin position="135"/>
        <end position="169"/>
    </location>
</feature>
<evidence type="ECO:0000259" key="7">
    <source>
        <dbReference type="PROSITE" id="PS51032"/>
    </source>
</evidence>
<dbReference type="PANTHER" id="PTHR31194">
    <property type="entry name" value="SHN SHINE , DNA BINDING / TRANSCRIPTION FACTOR"/>
    <property type="match status" value="1"/>
</dbReference>
<dbReference type="EMBL" id="NCVQ01000005">
    <property type="protein sequence ID" value="PWZ28959.1"/>
    <property type="molecule type" value="Genomic_DNA"/>
</dbReference>
<name>A0A3L6F791_MAIZE</name>
<dbReference type="InterPro" id="IPR036955">
    <property type="entry name" value="AP2/ERF_dom_sf"/>
</dbReference>
<keyword evidence="2" id="KW-0805">Transcription regulation</keyword>
<organism evidence="8">
    <name type="scientific">Zea mays</name>
    <name type="common">Maize</name>
    <dbReference type="NCBI Taxonomy" id="4577"/>
    <lineage>
        <taxon>Eukaryota</taxon>
        <taxon>Viridiplantae</taxon>
        <taxon>Streptophyta</taxon>
        <taxon>Embryophyta</taxon>
        <taxon>Tracheophyta</taxon>
        <taxon>Spermatophyta</taxon>
        <taxon>Magnoliopsida</taxon>
        <taxon>Liliopsida</taxon>
        <taxon>Poales</taxon>
        <taxon>Poaceae</taxon>
        <taxon>PACMAD clade</taxon>
        <taxon>Panicoideae</taxon>
        <taxon>Andropogonodae</taxon>
        <taxon>Andropogoneae</taxon>
        <taxon>Tripsacinae</taxon>
        <taxon>Zea</taxon>
    </lineage>
</organism>
<evidence type="ECO:0000256" key="6">
    <source>
        <dbReference type="SAM" id="MobiDB-lite"/>
    </source>
</evidence>
<dbReference type="CDD" id="cd00018">
    <property type="entry name" value="AP2"/>
    <property type="match status" value="1"/>
</dbReference>
<dbReference type="SMART" id="SM00380">
    <property type="entry name" value="AP2"/>
    <property type="match status" value="1"/>
</dbReference>
<proteinExistence type="predicted"/>